<gene>
    <name evidence="5 6" type="primary">tatC</name>
    <name evidence="6" type="ORF">D3P08_11160</name>
</gene>
<organism evidence="6 7">
    <name type="scientific">Paenibacillus nanensis</name>
    <dbReference type="NCBI Taxonomy" id="393251"/>
    <lineage>
        <taxon>Bacteria</taxon>
        <taxon>Bacillati</taxon>
        <taxon>Bacillota</taxon>
        <taxon>Bacilli</taxon>
        <taxon>Bacillales</taxon>
        <taxon>Paenibacillaceae</taxon>
        <taxon>Paenibacillus</taxon>
    </lineage>
</organism>
<dbReference type="GO" id="GO:0043953">
    <property type="term" value="P:protein transport by the Tat complex"/>
    <property type="evidence" value="ECO:0007669"/>
    <property type="project" value="UniProtKB-UniRule"/>
</dbReference>
<evidence type="ECO:0000256" key="1">
    <source>
        <dbReference type="ARBA" id="ARBA00004141"/>
    </source>
</evidence>
<evidence type="ECO:0000256" key="2">
    <source>
        <dbReference type="ARBA" id="ARBA00022692"/>
    </source>
</evidence>
<comment type="caution">
    <text evidence="6">The sequence shown here is derived from an EMBL/GenBank/DDBJ whole genome shotgun (WGS) entry which is preliminary data.</text>
</comment>
<comment type="caution">
    <text evidence="5">Lacks conserved residue(s) required for the propagation of feature annotation.</text>
</comment>
<dbReference type="InterPro" id="IPR019820">
    <property type="entry name" value="Sec-indep_translocase_CS"/>
</dbReference>
<comment type="function">
    <text evidence="5">Part of the twin-arginine translocation (Tat) system that transports large folded proteins containing a characteristic twin-arginine motif in their signal peptide across membranes.</text>
</comment>
<dbReference type="OrthoDB" id="9777044at2"/>
<feature type="transmembrane region" description="Helical" evidence="5">
    <location>
        <begin position="104"/>
        <end position="127"/>
    </location>
</feature>
<comment type="subcellular location">
    <subcellularLocation>
        <location evidence="5">Cell membrane</location>
        <topology evidence="5">Multi-pass membrane protein</topology>
    </subcellularLocation>
    <subcellularLocation>
        <location evidence="1">Membrane</location>
        <topology evidence="1">Multi-pass membrane protein</topology>
    </subcellularLocation>
</comment>
<dbReference type="Proteomes" id="UP000266482">
    <property type="component" value="Unassembled WGS sequence"/>
</dbReference>
<evidence type="ECO:0000256" key="3">
    <source>
        <dbReference type="ARBA" id="ARBA00022989"/>
    </source>
</evidence>
<evidence type="ECO:0000256" key="5">
    <source>
        <dbReference type="HAMAP-Rule" id="MF_00902"/>
    </source>
</evidence>
<keyword evidence="5" id="KW-1003">Cell membrane</keyword>
<feature type="transmembrane region" description="Helical" evidence="5">
    <location>
        <begin position="147"/>
        <end position="175"/>
    </location>
</feature>
<evidence type="ECO:0000313" key="7">
    <source>
        <dbReference type="Proteomes" id="UP000266482"/>
    </source>
</evidence>
<keyword evidence="4 5" id="KW-0472">Membrane</keyword>
<keyword evidence="2 5" id="KW-0812">Transmembrane</keyword>
<dbReference type="InterPro" id="IPR002033">
    <property type="entry name" value="TatC"/>
</dbReference>
<evidence type="ECO:0000313" key="6">
    <source>
        <dbReference type="EMBL" id="RIX53228.1"/>
    </source>
</evidence>
<keyword evidence="5" id="KW-0653">Protein transport</keyword>
<dbReference type="PRINTS" id="PR01840">
    <property type="entry name" value="TATCFAMILY"/>
</dbReference>
<comment type="subunit">
    <text evidence="5">Forms a complex with TatA.</text>
</comment>
<evidence type="ECO:0000256" key="4">
    <source>
        <dbReference type="ARBA" id="ARBA00023136"/>
    </source>
</evidence>
<dbReference type="GO" id="GO:0065002">
    <property type="term" value="P:intracellular protein transmembrane transport"/>
    <property type="evidence" value="ECO:0007669"/>
    <property type="project" value="TreeGrafter"/>
</dbReference>
<accession>A0A3A1UXH3</accession>
<feature type="transmembrane region" description="Helical" evidence="5">
    <location>
        <begin position="61"/>
        <end position="83"/>
    </location>
</feature>
<sequence length="242" mass="27251">MPLLSHVLELRKQLITILIVFTVCLTGGLFAAPYLLDYIKSTPPASELEWNTFSPFDGVRMYMNLAFVMAAVVTLPIALYLLWGFVKEGLHPHERSAVLRYIPYSVFFLLLGIAFGYFVLLPISYSFVSDISDKLNLVETYGVMQYFSFIMNVVLPIAAAFELPIVVMFLTRIGLLTPDRLRKSRRYAYLVLVIVSNIISPPDFVSAFIILIPLSALFELSVLLSRSAFRKRAALQAELPAV</sequence>
<keyword evidence="5" id="KW-0811">Translocation</keyword>
<keyword evidence="3 5" id="KW-1133">Transmembrane helix</keyword>
<comment type="similarity">
    <text evidence="5">Belongs to the TatC family.</text>
</comment>
<dbReference type="Pfam" id="PF00902">
    <property type="entry name" value="TatC"/>
    <property type="match status" value="1"/>
</dbReference>
<reference evidence="6 7" key="1">
    <citation type="submission" date="2018-09" db="EMBL/GenBank/DDBJ databases">
        <title>Paenibacillus aracenensis nov. sp. isolated from a cave in southern Spain.</title>
        <authorList>
            <person name="Jurado V."/>
            <person name="Gutierrez-Patricio S."/>
            <person name="Gonzalez-Pimentel J.L."/>
            <person name="Miller A.Z."/>
            <person name="Laiz L."/>
            <person name="Saiz-Jimenez C."/>
        </authorList>
    </citation>
    <scope>NUCLEOTIDE SEQUENCE [LARGE SCALE GENOMIC DNA]</scope>
    <source>
        <strain evidence="6 7">DSM 22867</strain>
    </source>
</reference>
<dbReference type="PROSITE" id="PS01218">
    <property type="entry name" value="TATC"/>
    <property type="match status" value="1"/>
</dbReference>
<dbReference type="PANTHER" id="PTHR30371">
    <property type="entry name" value="SEC-INDEPENDENT PROTEIN TRANSLOCASE PROTEIN TATC"/>
    <property type="match status" value="1"/>
</dbReference>
<keyword evidence="5" id="KW-0813">Transport</keyword>
<keyword evidence="7" id="KW-1185">Reference proteome</keyword>
<dbReference type="PANTHER" id="PTHR30371:SF4">
    <property type="entry name" value="SEC-INDEPENDENT PROTEIN TRANSLOCASE PROTEIN TATCD"/>
    <property type="match status" value="1"/>
</dbReference>
<feature type="transmembrane region" description="Helical" evidence="5">
    <location>
        <begin position="14"/>
        <end position="36"/>
    </location>
</feature>
<dbReference type="GO" id="GO:0009977">
    <property type="term" value="F:proton motive force dependent protein transmembrane transporter activity"/>
    <property type="evidence" value="ECO:0007669"/>
    <property type="project" value="TreeGrafter"/>
</dbReference>
<dbReference type="GO" id="GO:0033281">
    <property type="term" value="C:TAT protein transport complex"/>
    <property type="evidence" value="ECO:0007669"/>
    <property type="project" value="UniProtKB-UniRule"/>
</dbReference>
<protein>
    <recommendedName>
        <fullName evidence="5">Sec-independent protein translocase protein TatC</fullName>
    </recommendedName>
</protein>
<dbReference type="EMBL" id="QXQA01000005">
    <property type="protein sequence ID" value="RIX53228.1"/>
    <property type="molecule type" value="Genomic_DNA"/>
</dbReference>
<proteinExistence type="inferred from homology"/>
<feature type="transmembrane region" description="Helical" evidence="5">
    <location>
        <begin position="187"/>
        <end position="202"/>
    </location>
</feature>
<dbReference type="AlphaFoldDB" id="A0A3A1UXH3"/>
<name>A0A3A1UXH3_9BACL</name>
<dbReference type="NCBIfam" id="TIGR00945">
    <property type="entry name" value="tatC"/>
    <property type="match status" value="1"/>
</dbReference>
<dbReference type="HAMAP" id="MF_00902">
    <property type="entry name" value="TatC"/>
    <property type="match status" value="1"/>
</dbReference>